<dbReference type="EMBL" id="CP038436">
    <property type="protein sequence ID" value="QBX55393.1"/>
    <property type="molecule type" value="Genomic_DNA"/>
</dbReference>
<feature type="transmembrane region" description="Helical" evidence="2">
    <location>
        <begin position="270"/>
        <end position="288"/>
    </location>
</feature>
<sequence>MSPRPADRARGKRAAERPPSRLTRVRPAAPRRSPRPTEAAPAAATETAPGVTQPAEAYTPPAWLLTAWWVVIGAGTVALLLSAFDVGPAWMSSAASVGVVTAFSWLLATRAAGRAFVSALVALGLATTAVVVGGEVLLSGASLMTCVVGGVYAVMATVPAVTFGRAVRETLIASGISVITALAAVGFEPSVSVERYDIASVLLALVLAVAIVFRLGAGLHGLGRRGLIAVAFALGVMVATVAYAELLQRYGSQDMITTVLDFVDATRDRIIAFPRPLVVLLGIPALVWGTHLRARRRQGWWVCTFGVAATVPMAAGLVAADSSYLEAALRAAYSLLLGLGLGYLVIRADLALTGSRGAGARRAEEAEALRPEPSRFAEL</sequence>
<feature type="compositionally biased region" description="Low complexity" evidence="1">
    <location>
        <begin position="25"/>
        <end position="52"/>
    </location>
</feature>
<feature type="transmembrane region" description="Helical" evidence="2">
    <location>
        <begin position="115"/>
        <end position="134"/>
    </location>
</feature>
<feature type="transmembrane region" description="Helical" evidence="2">
    <location>
        <begin position="300"/>
        <end position="320"/>
    </location>
</feature>
<feature type="transmembrane region" description="Helical" evidence="2">
    <location>
        <begin position="199"/>
        <end position="219"/>
    </location>
</feature>
<feature type="transmembrane region" description="Helical" evidence="2">
    <location>
        <begin position="170"/>
        <end position="187"/>
    </location>
</feature>
<feature type="transmembrane region" description="Helical" evidence="2">
    <location>
        <begin position="332"/>
        <end position="352"/>
    </location>
</feature>
<keyword evidence="2" id="KW-0472">Membrane</keyword>
<feature type="region of interest" description="Disordered" evidence="1">
    <location>
        <begin position="1"/>
        <end position="54"/>
    </location>
</feature>
<feature type="transmembrane region" description="Helical" evidence="2">
    <location>
        <begin position="90"/>
        <end position="108"/>
    </location>
</feature>
<feature type="transmembrane region" description="Helical" evidence="2">
    <location>
        <begin position="140"/>
        <end position="163"/>
    </location>
</feature>
<accession>A0A4P7IFM3</accession>
<evidence type="ECO:0000256" key="2">
    <source>
        <dbReference type="SAM" id="Phobius"/>
    </source>
</evidence>
<reference evidence="3 4" key="1">
    <citation type="submission" date="2019-03" db="EMBL/GenBank/DDBJ databases">
        <title>Three New Species of Nocardioides, Nocardioides euryhalodurans sp. nov., Nocardioides seonyuensis sp. nov. and Nocardioides eburneoflavus sp. nov. Iolated from Soil.</title>
        <authorList>
            <person name="Roh S.G."/>
            <person name="Lee C."/>
            <person name="Kim M.-K."/>
            <person name="Kim S.B."/>
        </authorList>
    </citation>
    <scope>NUCLEOTIDE SEQUENCE [LARGE SCALE GENOMIC DNA]</scope>
    <source>
        <strain evidence="3 4">MMS17-SY207-3</strain>
    </source>
</reference>
<organism evidence="3 4">
    <name type="scientific">Nocardioides seonyuensis</name>
    <dbReference type="NCBI Taxonomy" id="2518371"/>
    <lineage>
        <taxon>Bacteria</taxon>
        <taxon>Bacillati</taxon>
        <taxon>Actinomycetota</taxon>
        <taxon>Actinomycetes</taxon>
        <taxon>Propionibacteriales</taxon>
        <taxon>Nocardioidaceae</taxon>
        <taxon>Nocardioides</taxon>
    </lineage>
</organism>
<dbReference type="KEGG" id="nsn:EXE58_07955"/>
<feature type="transmembrane region" description="Helical" evidence="2">
    <location>
        <begin position="62"/>
        <end position="84"/>
    </location>
</feature>
<dbReference type="OrthoDB" id="3786007at2"/>
<protein>
    <submittedName>
        <fullName evidence="3">Uncharacterized protein</fullName>
    </submittedName>
</protein>
<keyword evidence="2" id="KW-1133">Transmembrane helix</keyword>
<name>A0A4P7IFM3_9ACTN</name>
<feature type="compositionally biased region" description="Basic and acidic residues" evidence="1">
    <location>
        <begin position="1"/>
        <end position="19"/>
    </location>
</feature>
<dbReference type="Proteomes" id="UP000294853">
    <property type="component" value="Chromosome"/>
</dbReference>
<dbReference type="AlphaFoldDB" id="A0A4P7IFM3"/>
<proteinExistence type="predicted"/>
<feature type="transmembrane region" description="Helical" evidence="2">
    <location>
        <begin position="226"/>
        <end position="244"/>
    </location>
</feature>
<keyword evidence="4" id="KW-1185">Reference proteome</keyword>
<gene>
    <name evidence="3" type="ORF">EXE58_07955</name>
</gene>
<keyword evidence="2" id="KW-0812">Transmembrane</keyword>
<evidence type="ECO:0000256" key="1">
    <source>
        <dbReference type="SAM" id="MobiDB-lite"/>
    </source>
</evidence>
<evidence type="ECO:0000313" key="3">
    <source>
        <dbReference type="EMBL" id="QBX55393.1"/>
    </source>
</evidence>
<evidence type="ECO:0000313" key="4">
    <source>
        <dbReference type="Proteomes" id="UP000294853"/>
    </source>
</evidence>